<dbReference type="AlphaFoldDB" id="A0A5K1IZ30"/>
<reference evidence="2 3" key="1">
    <citation type="submission" date="2019-10" db="EMBL/GenBank/DDBJ databases">
        <authorList>
            <person name="Wolf R A."/>
        </authorList>
    </citation>
    <scope>NUCLEOTIDE SEQUENCE [LARGE SCALE GENOMIC DNA]</scope>
    <source>
        <strain evidence="2">Collinsella_aerofaciens_DSM_13712</strain>
    </source>
</reference>
<dbReference type="PANTHER" id="PTHR30153:SF2">
    <property type="entry name" value="REPLICATIVE DNA HELICASE"/>
    <property type="match status" value="1"/>
</dbReference>
<dbReference type="InterPro" id="IPR007694">
    <property type="entry name" value="DNA_helicase_DnaB-like_C"/>
</dbReference>
<dbReference type="GO" id="GO:0006260">
    <property type="term" value="P:DNA replication"/>
    <property type="evidence" value="ECO:0007669"/>
    <property type="project" value="InterPro"/>
</dbReference>
<dbReference type="EC" id="3.6.4.12" evidence="2"/>
<dbReference type="PROSITE" id="PS51199">
    <property type="entry name" value="SF4_HELICASE"/>
    <property type="match status" value="1"/>
</dbReference>
<keyword evidence="2" id="KW-0067">ATP-binding</keyword>
<dbReference type="GO" id="GO:0003678">
    <property type="term" value="F:DNA helicase activity"/>
    <property type="evidence" value="ECO:0007669"/>
    <property type="project" value="UniProtKB-EC"/>
</dbReference>
<dbReference type="GO" id="GO:0005524">
    <property type="term" value="F:ATP binding"/>
    <property type="evidence" value="ECO:0007669"/>
    <property type="project" value="InterPro"/>
</dbReference>
<dbReference type="PANTHER" id="PTHR30153">
    <property type="entry name" value="REPLICATIVE DNA HELICASE DNAB"/>
    <property type="match status" value="1"/>
</dbReference>
<evidence type="ECO:0000259" key="1">
    <source>
        <dbReference type="PROSITE" id="PS51199"/>
    </source>
</evidence>
<keyword evidence="2" id="KW-0378">Hydrolase</keyword>
<organism evidence="2 3">
    <name type="scientific">Collinsella aerofaciens</name>
    <dbReference type="NCBI Taxonomy" id="74426"/>
    <lineage>
        <taxon>Bacteria</taxon>
        <taxon>Bacillati</taxon>
        <taxon>Actinomycetota</taxon>
        <taxon>Coriobacteriia</taxon>
        <taxon>Coriobacteriales</taxon>
        <taxon>Coriobacteriaceae</taxon>
        <taxon>Collinsella</taxon>
    </lineage>
</organism>
<keyword evidence="2" id="KW-0547">Nucleotide-binding</keyword>
<evidence type="ECO:0000313" key="2">
    <source>
        <dbReference type="EMBL" id="VWL94662.1"/>
    </source>
</evidence>
<feature type="domain" description="SF4 helicase" evidence="1">
    <location>
        <begin position="23"/>
        <end position="298"/>
    </location>
</feature>
<dbReference type="Proteomes" id="UP000368032">
    <property type="component" value="Unassembled WGS sequence"/>
</dbReference>
<dbReference type="Gene3D" id="3.40.50.300">
    <property type="entry name" value="P-loop containing nucleotide triphosphate hydrolases"/>
    <property type="match status" value="1"/>
</dbReference>
<accession>A0A5K1IZ30</accession>
<dbReference type="InterPro" id="IPR027417">
    <property type="entry name" value="P-loop_NTPase"/>
</dbReference>
<dbReference type="EMBL" id="CABWIF010000013">
    <property type="protein sequence ID" value="VWL94662.1"/>
    <property type="molecule type" value="Genomic_DNA"/>
</dbReference>
<proteinExistence type="predicted"/>
<keyword evidence="2" id="KW-0347">Helicase</keyword>
<dbReference type="GO" id="GO:0005829">
    <property type="term" value="C:cytosol"/>
    <property type="evidence" value="ECO:0007669"/>
    <property type="project" value="TreeGrafter"/>
</dbReference>
<sequence length="298" mass="32129">MQRPNANPLVFELDVLDEHVHALQEDKPIASFGLNALNSILGGVYPGLNYAIGTAPGKGKTTLALQEADKLAADGHPVIYVSAELPAHKLIEKSLARLSDGKVALSEVSSCATQDHPKHATFEAALDKYRTQIAPNLCITGPLNTVELSNLVGLVTRERGEVPIVFIDYLQLLACGVTADQQFIDERLAITACVKGLREISNLYGSPVIALSSTTRKSYDSGKSVRPNLAMFGGSSAVEYGFDSVLYLADDNDKPEWPYESPATGTPLKLVTLKNRYGTLGESRLDFDGARATFHDRG</sequence>
<name>A0A5K1IZ30_9ACTN</name>
<protein>
    <submittedName>
        <fullName evidence="2">Replicative DNA helicase</fullName>
        <ecNumber evidence="2">3.6.4.12</ecNumber>
    </submittedName>
</protein>
<dbReference type="Pfam" id="PF03796">
    <property type="entry name" value="DnaB_C"/>
    <property type="match status" value="1"/>
</dbReference>
<gene>
    <name evidence="2" type="primary">dnaB_2</name>
    <name evidence="2" type="ORF">CKJAJONC_01675</name>
</gene>
<evidence type="ECO:0000313" key="3">
    <source>
        <dbReference type="Proteomes" id="UP000368032"/>
    </source>
</evidence>
<dbReference type="GO" id="GO:0016787">
    <property type="term" value="F:hydrolase activity"/>
    <property type="evidence" value="ECO:0007669"/>
    <property type="project" value="UniProtKB-KW"/>
</dbReference>
<dbReference type="SUPFAM" id="SSF52540">
    <property type="entry name" value="P-loop containing nucleoside triphosphate hydrolases"/>
    <property type="match status" value="1"/>
</dbReference>
<dbReference type="RefSeq" id="WP_152067847.1">
    <property type="nucleotide sequence ID" value="NZ_CABWIF010000013.1"/>
</dbReference>